<gene>
    <name evidence="11" type="primary">argS</name>
    <name evidence="15" type="ORF">CH357_12230</name>
</gene>
<keyword evidence="16" id="KW-1185">Reference proteome</keyword>
<comment type="catalytic activity">
    <reaction evidence="10 11">
        <text>tRNA(Arg) + L-arginine + ATP = L-arginyl-tRNA(Arg) + AMP + diphosphate</text>
        <dbReference type="Rhea" id="RHEA:20301"/>
        <dbReference type="Rhea" id="RHEA-COMP:9658"/>
        <dbReference type="Rhea" id="RHEA-COMP:9673"/>
        <dbReference type="ChEBI" id="CHEBI:30616"/>
        <dbReference type="ChEBI" id="CHEBI:32682"/>
        <dbReference type="ChEBI" id="CHEBI:33019"/>
        <dbReference type="ChEBI" id="CHEBI:78442"/>
        <dbReference type="ChEBI" id="CHEBI:78513"/>
        <dbReference type="ChEBI" id="CHEBI:456215"/>
        <dbReference type="EC" id="6.1.1.19"/>
    </reaction>
</comment>
<dbReference type="Gene3D" id="3.40.50.620">
    <property type="entry name" value="HUPs"/>
    <property type="match status" value="1"/>
</dbReference>
<evidence type="ECO:0000256" key="2">
    <source>
        <dbReference type="ARBA" id="ARBA00005594"/>
    </source>
</evidence>
<dbReference type="InterPro" id="IPR001278">
    <property type="entry name" value="Arg-tRNA-ligase"/>
</dbReference>
<keyword evidence="6 11" id="KW-0547">Nucleotide-binding</keyword>
<dbReference type="SUPFAM" id="SSF47323">
    <property type="entry name" value="Anticodon-binding domain of a subclass of class I aminoacyl-tRNA synthetases"/>
    <property type="match status" value="1"/>
</dbReference>
<comment type="similarity">
    <text evidence="2 11 12">Belongs to the class-I aminoacyl-tRNA synthetase family.</text>
</comment>
<dbReference type="Gene3D" id="1.10.730.10">
    <property type="entry name" value="Isoleucyl-tRNA Synthetase, Domain 1"/>
    <property type="match status" value="1"/>
</dbReference>
<evidence type="ECO:0000256" key="8">
    <source>
        <dbReference type="ARBA" id="ARBA00022917"/>
    </source>
</evidence>
<dbReference type="Gene3D" id="3.30.1360.70">
    <property type="entry name" value="Arginyl tRNA synthetase N-terminal domain"/>
    <property type="match status" value="1"/>
</dbReference>
<evidence type="ECO:0000256" key="11">
    <source>
        <dbReference type="HAMAP-Rule" id="MF_00123"/>
    </source>
</evidence>
<accession>A0A2M9XBQ0</accession>
<evidence type="ECO:0000259" key="14">
    <source>
        <dbReference type="SMART" id="SM01016"/>
    </source>
</evidence>
<evidence type="ECO:0000259" key="13">
    <source>
        <dbReference type="SMART" id="SM00836"/>
    </source>
</evidence>
<proteinExistence type="inferred from homology"/>
<evidence type="ECO:0000256" key="7">
    <source>
        <dbReference type="ARBA" id="ARBA00022840"/>
    </source>
</evidence>
<dbReference type="SUPFAM" id="SSF52374">
    <property type="entry name" value="Nucleotidylyl transferase"/>
    <property type="match status" value="1"/>
</dbReference>
<comment type="caution">
    <text evidence="15">The sequence shown here is derived from an EMBL/GenBank/DDBJ whole genome shotgun (WGS) entry which is preliminary data.</text>
</comment>
<keyword evidence="5 11" id="KW-0436">Ligase</keyword>
<evidence type="ECO:0000256" key="10">
    <source>
        <dbReference type="ARBA" id="ARBA00049339"/>
    </source>
</evidence>
<dbReference type="Pfam" id="PF03485">
    <property type="entry name" value="Arg_tRNA_synt_N"/>
    <property type="match status" value="1"/>
</dbReference>
<dbReference type="InterPro" id="IPR008909">
    <property type="entry name" value="DALR_anticod-bd"/>
</dbReference>
<organism evidence="15 16">
    <name type="scientific">Leptospira hartskeerlii</name>
    <dbReference type="NCBI Taxonomy" id="2023177"/>
    <lineage>
        <taxon>Bacteria</taxon>
        <taxon>Pseudomonadati</taxon>
        <taxon>Spirochaetota</taxon>
        <taxon>Spirochaetia</taxon>
        <taxon>Leptospirales</taxon>
        <taxon>Leptospiraceae</taxon>
        <taxon>Leptospira</taxon>
    </lineage>
</organism>
<dbReference type="Proteomes" id="UP000232196">
    <property type="component" value="Unassembled WGS sequence"/>
</dbReference>
<keyword evidence="4 11" id="KW-0963">Cytoplasm</keyword>
<keyword evidence="9 11" id="KW-0030">Aminoacyl-tRNA synthetase</keyword>
<reference evidence="15 16" key="1">
    <citation type="submission" date="2017-07" db="EMBL/GenBank/DDBJ databases">
        <title>Leptospira spp. isolated from tropical soils.</title>
        <authorList>
            <person name="Thibeaux R."/>
            <person name="Iraola G."/>
            <person name="Ferres I."/>
            <person name="Bierque E."/>
            <person name="Girault D."/>
            <person name="Soupe-Gilbert M.-E."/>
            <person name="Picardeau M."/>
            <person name="Goarant C."/>
        </authorList>
    </citation>
    <scope>NUCLEOTIDE SEQUENCE [LARGE SCALE GENOMIC DNA]</scope>
    <source>
        <strain evidence="15 16">MCA1-C-A1</strain>
    </source>
</reference>
<evidence type="ECO:0000256" key="4">
    <source>
        <dbReference type="ARBA" id="ARBA00022490"/>
    </source>
</evidence>
<dbReference type="EC" id="6.1.1.19" evidence="11"/>
<feature type="short sequence motif" description="'HIGH' region" evidence="11">
    <location>
        <begin position="134"/>
        <end position="144"/>
    </location>
</feature>
<name>A0A2M9XBQ0_9LEPT</name>
<dbReference type="SUPFAM" id="SSF55190">
    <property type="entry name" value="Arginyl-tRNA synthetase (ArgRS), N-terminal 'additional' domain"/>
    <property type="match status" value="1"/>
</dbReference>
<dbReference type="SMART" id="SM01016">
    <property type="entry name" value="Arg_tRNA_synt_N"/>
    <property type="match status" value="1"/>
</dbReference>
<keyword evidence="8 11" id="KW-0648">Protein biosynthesis</keyword>
<evidence type="ECO:0000256" key="6">
    <source>
        <dbReference type="ARBA" id="ARBA00022741"/>
    </source>
</evidence>
<dbReference type="Pfam" id="PF05746">
    <property type="entry name" value="DALR_1"/>
    <property type="match status" value="1"/>
</dbReference>
<dbReference type="CDD" id="cd00671">
    <property type="entry name" value="ArgRS_core"/>
    <property type="match status" value="1"/>
</dbReference>
<dbReference type="PANTHER" id="PTHR11956:SF5">
    <property type="entry name" value="ARGININE--TRNA LIGASE, CYTOPLASMIC"/>
    <property type="match status" value="1"/>
</dbReference>
<comment type="subcellular location">
    <subcellularLocation>
        <location evidence="1 11">Cytoplasm</location>
    </subcellularLocation>
</comment>
<dbReference type="GO" id="GO:0005524">
    <property type="term" value="F:ATP binding"/>
    <property type="evidence" value="ECO:0007669"/>
    <property type="project" value="UniProtKB-UniRule"/>
</dbReference>
<dbReference type="GO" id="GO:0005737">
    <property type="term" value="C:cytoplasm"/>
    <property type="evidence" value="ECO:0007669"/>
    <property type="project" value="UniProtKB-SubCell"/>
</dbReference>
<dbReference type="FunFam" id="3.40.50.620:FF:000062">
    <property type="entry name" value="Arginine--tRNA ligase"/>
    <property type="match status" value="1"/>
</dbReference>
<dbReference type="InterPro" id="IPR014729">
    <property type="entry name" value="Rossmann-like_a/b/a_fold"/>
</dbReference>
<dbReference type="GO" id="GO:0004814">
    <property type="term" value="F:arginine-tRNA ligase activity"/>
    <property type="evidence" value="ECO:0007669"/>
    <property type="project" value="UniProtKB-UniRule"/>
</dbReference>
<dbReference type="InterPro" id="IPR036695">
    <property type="entry name" value="Arg-tRNA-synth_N_sf"/>
</dbReference>
<evidence type="ECO:0000256" key="3">
    <source>
        <dbReference type="ARBA" id="ARBA00011245"/>
    </source>
</evidence>
<evidence type="ECO:0000256" key="5">
    <source>
        <dbReference type="ARBA" id="ARBA00022598"/>
    </source>
</evidence>
<dbReference type="AlphaFoldDB" id="A0A2M9XBQ0"/>
<evidence type="ECO:0000313" key="16">
    <source>
        <dbReference type="Proteomes" id="UP000232196"/>
    </source>
</evidence>
<sequence length="588" mass="66609">MKETEILKQLVLEALKEGVKLYCEKEAPNVSFSDLRIRIEYSREESFGDYSTSFALENSKLLGKKPLDSAALLVSYLQAKTDLFEKVDFTPPGFVNFRVSPSFLIRFLENTVQKNDIFPKLENPKKVNLEFVSANPTGPLNIVSARAAATGEAFANLLKAVGHSVDKEFYVNDYGNQVFLLGVSTLVRIREALGESFSIQENAEDGRSIEELLSQNVIPAEGYRGDYLNIIAKQLLENSNTEKEIKSHLEKKEYSALAEKCSRWTVESNLIWQKKDLDLFGVGFDRFFSETTLHMSGKVLGVLENLKKSGKVFEEEGKQLFRSEDYGDDKNRVVVRDDGRPTYLLADIAYHNDKISRGYEKIIDIWGPDHHGYIARLAGAVQALGFPKENFQVIIAQQVNLLMAGQKMKMSKRAGEFQTMEDLLGYLGKHAKDVARYFFTMRSLDSPLDFDLDLAKDESDKNPVFYLQYAHARVCSIFREVGTSSDAKALENLEMTEERKRLLFWISRFPEEVLDAAATLEPHRIANYLQNLARAFTQFYIAKNNRLKDSDESTRLGLARICQAVRVVLSEGLALLGVSAPERLEKEN</sequence>
<dbReference type="PANTHER" id="PTHR11956">
    <property type="entry name" value="ARGINYL-TRNA SYNTHETASE"/>
    <property type="match status" value="1"/>
</dbReference>
<dbReference type="OrthoDB" id="9805987at2"/>
<evidence type="ECO:0000256" key="9">
    <source>
        <dbReference type="ARBA" id="ARBA00023146"/>
    </source>
</evidence>
<keyword evidence="7 11" id="KW-0067">ATP-binding</keyword>
<dbReference type="Pfam" id="PF00750">
    <property type="entry name" value="tRNA-synt_1d"/>
    <property type="match status" value="1"/>
</dbReference>
<dbReference type="InterPro" id="IPR035684">
    <property type="entry name" value="ArgRS_core"/>
</dbReference>
<feature type="domain" description="DALR anticodon binding" evidence="13">
    <location>
        <begin position="467"/>
        <end position="584"/>
    </location>
</feature>
<dbReference type="GO" id="GO:0006420">
    <property type="term" value="P:arginyl-tRNA aminoacylation"/>
    <property type="evidence" value="ECO:0007669"/>
    <property type="project" value="UniProtKB-UniRule"/>
</dbReference>
<dbReference type="PRINTS" id="PR01038">
    <property type="entry name" value="TRNASYNTHARG"/>
</dbReference>
<dbReference type="InterPro" id="IPR009080">
    <property type="entry name" value="tRNAsynth_Ia_anticodon-bd"/>
</dbReference>
<feature type="domain" description="Arginyl tRNA synthetase N-terminal" evidence="14">
    <location>
        <begin position="9"/>
        <end position="99"/>
    </location>
</feature>
<dbReference type="RefSeq" id="WP_100707062.1">
    <property type="nucleotide sequence ID" value="NZ_NPDL01000005.1"/>
</dbReference>
<dbReference type="InterPro" id="IPR005148">
    <property type="entry name" value="Arg-tRNA-synth_N"/>
</dbReference>
<dbReference type="FunFam" id="1.10.730.10:FF:000008">
    <property type="entry name" value="Arginine--tRNA ligase"/>
    <property type="match status" value="1"/>
</dbReference>
<dbReference type="SMART" id="SM00836">
    <property type="entry name" value="DALR_1"/>
    <property type="match status" value="1"/>
</dbReference>
<evidence type="ECO:0000256" key="1">
    <source>
        <dbReference type="ARBA" id="ARBA00004496"/>
    </source>
</evidence>
<dbReference type="NCBIfam" id="TIGR00456">
    <property type="entry name" value="argS"/>
    <property type="match status" value="1"/>
</dbReference>
<evidence type="ECO:0000256" key="12">
    <source>
        <dbReference type="RuleBase" id="RU363038"/>
    </source>
</evidence>
<protein>
    <recommendedName>
        <fullName evidence="11">Arginine--tRNA ligase</fullName>
        <ecNumber evidence="11">6.1.1.19</ecNumber>
    </recommendedName>
    <alternativeName>
        <fullName evidence="11">Arginyl-tRNA synthetase</fullName>
        <shortName evidence="11">ArgRS</shortName>
    </alternativeName>
</protein>
<evidence type="ECO:0000313" key="15">
    <source>
        <dbReference type="EMBL" id="PJZ24982.1"/>
    </source>
</evidence>
<dbReference type="HAMAP" id="MF_00123">
    <property type="entry name" value="Arg_tRNA_synth"/>
    <property type="match status" value="1"/>
</dbReference>
<dbReference type="EMBL" id="NPDN01000006">
    <property type="protein sequence ID" value="PJZ24982.1"/>
    <property type="molecule type" value="Genomic_DNA"/>
</dbReference>
<comment type="subunit">
    <text evidence="3 11">Monomer.</text>
</comment>